<protein>
    <submittedName>
        <fullName evidence="3">Uncharacterized protein</fullName>
    </submittedName>
</protein>
<dbReference type="AlphaFoldDB" id="A0A369LF47"/>
<dbReference type="PANTHER" id="PTHR33678">
    <property type="entry name" value="BLL1576 PROTEIN"/>
    <property type="match status" value="1"/>
</dbReference>
<feature type="domain" description="Transposase IS66 central" evidence="1">
    <location>
        <begin position="43"/>
        <end position="231"/>
    </location>
</feature>
<gene>
    <name evidence="3" type="ORF">C1881_06675</name>
</gene>
<evidence type="ECO:0000313" key="3">
    <source>
        <dbReference type="EMBL" id="RDB57950.1"/>
    </source>
</evidence>
<dbReference type="NCBIfam" id="NF033517">
    <property type="entry name" value="transpos_IS66"/>
    <property type="match status" value="1"/>
</dbReference>
<dbReference type="InterPro" id="IPR052344">
    <property type="entry name" value="Transposase-related"/>
</dbReference>
<organism evidence="3 4">
    <name type="scientific">Slackia isoflavoniconvertens</name>
    <dbReference type="NCBI Taxonomy" id="572010"/>
    <lineage>
        <taxon>Bacteria</taxon>
        <taxon>Bacillati</taxon>
        <taxon>Actinomycetota</taxon>
        <taxon>Coriobacteriia</taxon>
        <taxon>Eggerthellales</taxon>
        <taxon>Eggerthellaceae</taxon>
        <taxon>Slackia</taxon>
    </lineage>
</organism>
<dbReference type="Pfam" id="PF13817">
    <property type="entry name" value="DDE_Tnp_IS66_C"/>
    <property type="match status" value="1"/>
</dbReference>
<dbReference type="InterPro" id="IPR039552">
    <property type="entry name" value="IS66_C"/>
</dbReference>
<dbReference type="Pfam" id="PF03050">
    <property type="entry name" value="DDE_Tnp_IS66"/>
    <property type="match status" value="1"/>
</dbReference>
<accession>A0A369LF47</accession>
<evidence type="ECO:0000259" key="1">
    <source>
        <dbReference type="Pfam" id="PF03050"/>
    </source>
</evidence>
<feature type="domain" description="Transposase IS66 C-terminal" evidence="2">
    <location>
        <begin position="238"/>
        <end position="278"/>
    </location>
</feature>
<dbReference type="RefSeq" id="WP_114615755.1">
    <property type="nucleotide sequence ID" value="NZ_PPTO01000010.1"/>
</dbReference>
<evidence type="ECO:0000313" key="4">
    <source>
        <dbReference type="Proteomes" id="UP000253975"/>
    </source>
</evidence>
<dbReference type="EMBL" id="PPTO01000010">
    <property type="protein sequence ID" value="RDB57950.1"/>
    <property type="molecule type" value="Genomic_DNA"/>
</dbReference>
<dbReference type="InterPro" id="IPR004291">
    <property type="entry name" value="Transposase_IS66_central"/>
</dbReference>
<name>A0A369LF47_9ACTN</name>
<reference evidence="3 4" key="1">
    <citation type="journal article" date="2018" name="Elife">
        <title>Discovery and characterization of a prevalent human gut bacterial enzyme sufficient for the inactivation of a family of plant toxins.</title>
        <authorList>
            <person name="Koppel N."/>
            <person name="Bisanz J.E."/>
            <person name="Pandelia M.E."/>
            <person name="Turnbaugh P.J."/>
            <person name="Balskus E.P."/>
        </authorList>
    </citation>
    <scope>NUCLEOTIDE SEQUENCE [LARGE SCALE GENOMIC DNA]</scope>
    <source>
        <strain evidence="3 4">OB21 GAM31</strain>
    </source>
</reference>
<evidence type="ECO:0000259" key="2">
    <source>
        <dbReference type="Pfam" id="PF13817"/>
    </source>
</evidence>
<sequence length="324" mass="35937">MVIDHEIPAGERACPECGCVLSEMKVEVTRRVGLVLDCSARCDVPVYAFEYHEARRKGVAQEFLAGWSGTLTTDGYKPYFNLGNPNIASTACLVHVRRYFAQIVKIAGDDAKAASAASVALEARRRIDAMFKVDSKFDDMEPGARKAARDEEVRPLMEDFGKWARAQLPLASPKLALHRALQYAVEFWPYVTNVLDDGHLELSNNVAERAQRIFVAGRKNWLFSDAPRGARASAAIYSVTTTAKANGLNPRLYVEWLLTEMPNAGELTDEVVDSFLPWSDRVSESCKLDPAAAEKAKEMPDDFIINIDPDVFDDEMANNAEEGL</sequence>
<proteinExistence type="predicted"/>
<dbReference type="PANTHER" id="PTHR33678:SF1">
    <property type="entry name" value="BLL1576 PROTEIN"/>
    <property type="match status" value="1"/>
</dbReference>
<comment type="caution">
    <text evidence="3">The sequence shown here is derived from an EMBL/GenBank/DDBJ whole genome shotgun (WGS) entry which is preliminary data.</text>
</comment>
<dbReference type="Proteomes" id="UP000253975">
    <property type="component" value="Unassembled WGS sequence"/>
</dbReference>